<dbReference type="GO" id="GO:0000428">
    <property type="term" value="C:DNA-directed RNA polymerase complex"/>
    <property type="evidence" value="ECO:0007669"/>
    <property type="project" value="UniProtKB-KW"/>
</dbReference>
<evidence type="ECO:0000256" key="11">
    <source>
        <dbReference type="ARBA" id="ARBA00023163"/>
    </source>
</evidence>
<dbReference type="InterPro" id="IPR050219">
    <property type="entry name" value="DnaG_primase"/>
</dbReference>
<comment type="similarity">
    <text evidence="12 13">Belongs to the DnaG primase family.</text>
</comment>
<dbReference type="Gene3D" id="3.90.580.10">
    <property type="entry name" value="Zinc finger, CHC2-type domain"/>
    <property type="match status" value="1"/>
</dbReference>
<feature type="region of interest" description="Disordered" evidence="15">
    <location>
        <begin position="421"/>
        <end position="449"/>
    </location>
</feature>
<accession>A0A1Q9JF08</accession>
<evidence type="ECO:0000313" key="17">
    <source>
        <dbReference type="EMBL" id="OLR54820.1"/>
    </source>
</evidence>
<evidence type="ECO:0000256" key="2">
    <source>
        <dbReference type="ARBA" id="ARBA00022515"/>
    </source>
</evidence>
<evidence type="ECO:0000256" key="3">
    <source>
        <dbReference type="ARBA" id="ARBA00022679"/>
    </source>
</evidence>
<evidence type="ECO:0000256" key="10">
    <source>
        <dbReference type="ARBA" id="ARBA00023125"/>
    </source>
</evidence>
<organism evidence="17 18">
    <name type="scientific">Hornefia porci</name>
    <dbReference type="NCBI Taxonomy" id="2652292"/>
    <lineage>
        <taxon>Bacteria</taxon>
        <taxon>Bacillati</taxon>
        <taxon>Bacillota</taxon>
        <taxon>Clostridia</taxon>
        <taxon>Peptostreptococcales</taxon>
        <taxon>Anaerovoracaceae</taxon>
        <taxon>Hornefia</taxon>
    </lineage>
</organism>
<comment type="catalytic activity">
    <reaction evidence="12">
        <text>ssDNA + n NTP = ssDNA/pppN(pN)n-1 hybrid + (n-1) diphosphate.</text>
        <dbReference type="EC" id="2.7.7.101"/>
    </reaction>
</comment>
<keyword evidence="18" id="KW-1185">Reference proteome</keyword>
<dbReference type="GO" id="GO:0003677">
    <property type="term" value="F:DNA binding"/>
    <property type="evidence" value="ECO:0007669"/>
    <property type="project" value="UniProtKB-KW"/>
</dbReference>
<dbReference type="InterPro" id="IPR030846">
    <property type="entry name" value="DnaG_bac"/>
</dbReference>
<dbReference type="Pfam" id="PF01807">
    <property type="entry name" value="Zn_ribbon_DnaG"/>
    <property type="match status" value="1"/>
</dbReference>
<dbReference type="SMART" id="SM00400">
    <property type="entry name" value="ZnF_CHCC"/>
    <property type="match status" value="1"/>
</dbReference>
<evidence type="ECO:0000256" key="8">
    <source>
        <dbReference type="ARBA" id="ARBA00022833"/>
    </source>
</evidence>
<evidence type="ECO:0000256" key="12">
    <source>
        <dbReference type="HAMAP-Rule" id="MF_00974"/>
    </source>
</evidence>
<dbReference type="HAMAP" id="MF_00974">
    <property type="entry name" value="DNA_primase_DnaG"/>
    <property type="match status" value="1"/>
</dbReference>
<dbReference type="CDD" id="cd03364">
    <property type="entry name" value="TOPRIM_DnaG_primases"/>
    <property type="match status" value="1"/>
</dbReference>
<keyword evidence="9" id="KW-0460">Magnesium</keyword>
<dbReference type="Pfam" id="PF13155">
    <property type="entry name" value="Toprim_2"/>
    <property type="match status" value="1"/>
</dbReference>
<keyword evidence="3 12" id="KW-0808">Transferase</keyword>
<keyword evidence="11 12" id="KW-0804">Transcription</keyword>
<sequence length="588" mass="66585">MSVSFSAGSIENLKSRVDIVDVIGQVVPLKRAGSNYKGLCPFHGEKTPSFMVSESRQYFTCFGCGAKGDVIEFVKRYYNMDFVEAVEKLARDYGVTMETRSYDDHRGEYYEINRMAARFFYDAFTKKANRGYSYMEGRGIAPATLKKFGIGYADGEWDSLYRFMVSQGVEVKKLQELGLVSTGKGKCYDRFRNRVMFPIINTSGKVIGFGGRAVSPEDSPKYLNSPESRIFQKKNNLYGLNISRKAAGDEGFLILVEGYMDVIALYQSGVHNVAASLGTALTENQARLIHRYTKEVVLSYDADRAGRAAALRGIEILRKEGSKVKVLHVTDGKDPDEYVKKNGRDAFLELVGNALSYGEYKLESAKLGYDLSIDEDRLDYMKKAVEIIAAMSPLEQEIYKKKMAGDLGVAESAIDRELALREDRRASQTAEAGRKTRREEDAPEEREEISPLEKTLLKLVLTDDDYLPRLAEETEVELSLPARNILEQALQEKKRRPDSVLDAAQLIEGLPETEGRTLQQLMEEILLDPEHEKVYEECLRTARSEKLAKREQELLTMLSMADEGGSQEQIRQMTDELMRIQRERKNLR</sequence>
<keyword evidence="7 12" id="KW-0863">Zinc-finger</keyword>
<evidence type="ECO:0000256" key="9">
    <source>
        <dbReference type="ARBA" id="ARBA00022842"/>
    </source>
</evidence>
<dbReference type="SUPFAM" id="SSF57783">
    <property type="entry name" value="Zinc beta-ribbon"/>
    <property type="match status" value="1"/>
</dbReference>
<dbReference type="GO" id="GO:0005737">
    <property type="term" value="C:cytoplasm"/>
    <property type="evidence" value="ECO:0007669"/>
    <property type="project" value="TreeGrafter"/>
</dbReference>
<comment type="cofactor">
    <cofactor evidence="12 13 14">
        <name>Zn(2+)</name>
        <dbReference type="ChEBI" id="CHEBI:29105"/>
    </cofactor>
    <text evidence="12 13 14">Binds 1 zinc ion per monomer.</text>
</comment>
<dbReference type="EMBL" id="MJIE01000001">
    <property type="protein sequence ID" value="OLR54820.1"/>
    <property type="molecule type" value="Genomic_DNA"/>
</dbReference>
<feature type="zinc finger region" description="CHC2-type" evidence="12 14">
    <location>
        <begin position="40"/>
        <end position="64"/>
    </location>
</feature>
<keyword evidence="2 12" id="KW-0639">Primosome</keyword>
<dbReference type="FunFam" id="3.40.1360.10:FF:000002">
    <property type="entry name" value="DNA primase"/>
    <property type="match status" value="1"/>
</dbReference>
<evidence type="ECO:0000256" key="7">
    <source>
        <dbReference type="ARBA" id="ARBA00022771"/>
    </source>
</evidence>
<keyword evidence="1 12" id="KW-0240">DNA-directed RNA polymerase</keyword>
<comment type="function">
    <text evidence="12 13">RNA polymerase that catalyzes the synthesis of short RNA molecules used as primers for DNA polymerase during DNA replication.</text>
</comment>
<evidence type="ECO:0000256" key="4">
    <source>
        <dbReference type="ARBA" id="ARBA00022695"/>
    </source>
</evidence>
<evidence type="ECO:0000256" key="6">
    <source>
        <dbReference type="ARBA" id="ARBA00022723"/>
    </source>
</evidence>
<feature type="compositionally biased region" description="Basic and acidic residues" evidence="15">
    <location>
        <begin position="421"/>
        <end position="440"/>
    </location>
</feature>
<dbReference type="RefSeq" id="WP_075711839.1">
    <property type="nucleotide sequence ID" value="NZ_MJIE01000001.1"/>
</dbReference>
<dbReference type="InterPro" id="IPR013264">
    <property type="entry name" value="DNAG_N"/>
</dbReference>
<evidence type="ECO:0000256" key="5">
    <source>
        <dbReference type="ARBA" id="ARBA00022705"/>
    </source>
</evidence>
<dbReference type="EC" id="2.7.7.101" evidence="12"/>
<evidence type="ECO:0000256" key="15">
    <source>
        <dbReference type="SAM" id="MobiDB-lite"/>
    </source>
</evidence>
<dbReference type="InterPro" id="IPR034151">
    <property type="entry name" value="TOPRIM_DnaG_bac"/>
</dbReference>
<evidence type="ECO:0000256" key="13">
    <source>
        <dbReference type="PIRNR" id="PIRNR002811"/>
    </source>
</evidence>
<dbReference type="FunFam" id="3.90.580.10:FF:000001">
    <property type="entry name" value="DNA primase"/>
    <property type="match status" value="1"/>
</dbReference>
<dbReference type="PIRSF" id="PIRSF002811">
    <property type="entry name" value="DnaG"/>
    <property type="match status" value="1"/>
</dbReference>
<dbReference type="STRING" id="1261640.BHK98_01200"/>
<dbReference type="InterPro" id="IPR036977">
    <property type="entry name" value="DNA_primase_Znf_CHC2"/>
</dbReference>
<dbReference type="PROSITE" id="PS50880">
    <property type="entry name" value="TOPRIM"/>
    <property type="match status" value="1"/>
</dbReference>
<dbReference type="GO" id="GO:0008270">
    <property type="term" value="F:zinc ion binding"/>
    <property type="evidence" value="ECO:0007669"/>
    <property type="project" value="UniProtKB-UniRule"/>
</dbReference>
<comment type="subunit">
    <text evidence="12">Monomer. Interacts with DnaB.</text>
</comment>
<dbReference type="AlphaFoldDB" id="A0A1Q9JF08"/>
<dbReference type="InterPro" id="IPR002694">
    <property type="entry name" value="Znf_CHC2"/>
</dbReference>
<evidence type="ECO:0000259" key="16">
    <source>
        <dbReference type="PROSITE" id="PS50880"/>
    </source>
</evidence>
<keyword evidence="5 12" id="KW-0235">DNA replication</keyword>
<dbReference type="PANTHER" id="PTHR30313:SF2">
    <property type="entry name" value="DNA PRIMASE"/>
    <property type="match status" value="1"/>
</dbReference>
<keyword evidence="10 12" id="KW-0238">DNA-binding</keyword>
<dbReference type="Proteomes" id="UP000187404">
    <property type="component" value="Unassembled WGS sequence"/>
</dbReference>
<dbReference type="SUPFAM" id="SSF56731">
    <property type="entry name" value="DNA primase core"/>
    <property type="match status" value="1"/>
</dbReference>
<keyword evidence="6 12" id="KW-0479">Metal-binding</keyword>
<comment type="domain">
    <text evidence="12">Contains an N-terminal zinc-binding domain, a central core domain that contains the primase activity, and a C-terminal DnaB-binding domain.</text>
</comment>
<dbReference type="Pfam" id="PF08275">
    <property type="entry name" value="DNAG_N"/>
    <property type="match status" value="1"/>
</dbReference>
<dbReference type="GO" id="GO:0003899">
    <property type="term" value="F:DNA-directed RNA polymerase activity"/>
    <property type="evidence" value="ECO:0007669"/>
    <property type="project" value="UniProtKB-UniRule"/>
</dbReference>
<evidence type="ECO:0000313" key="18">
    <source>
        <dbReference type="Proteomes" id="UP000187404"/>
    </source>
</evidence>
<evidence type="ECO:0000256" key="14">
    <source>
        <dbReference type="PIRSR" id="PIRSR002811-1"/>
    </source>
</evidence>
<dbReference type="InterPro" id="IPR006171">
    <property type="entry name" value="TOPRIM_dom"/>
</dbReference>
<dbReference type="Gene3D" id="3.90.980.10">
    <property type="entry name" value="DNA primase, catalytic core, N-terminal domain"/>
    <property type="match status" value="1"/>
</dbReference>
<feature type="domain" description="Toprim" evidence="16">
    <location>
        <begin position="251"/>
        <end position="332"/>
    </location>
</feature>
<dbReference type="GO" id="GO:0006269">
    <property type="term" value="P:DNA replication, synthesis of primer"/>
    <property type="evidence" value="ECO:0007669"/>
    <property type="project" value="UniProtKB-UniRule"/>
</dbReference>
<dbReference type="InterPro" id="IPR006295">
    <property type="entry name" value="DNA_primase_DnaG"/>
</dbReference>
<dbReference type="Pfam" id="PF10410">
    <property type="entry name" value="DnaB_bind"/>
    <property type="match status" value="1"/>
</dbReference>
<proteinExistence type="inferred from homology"/>
<dbReference type="NCBIfam" id="TIGR01391">
    <property type="entry name" value="dnaG"/>
    <property type="match status" value="1"/>
</dbReference>
<dbReference type="SMART" id="SM00493">
    <property type="entry name" value="TOPRIM"/>
    <property type="match status" value="1"/>
</dbReference>
<protein>
    <recommendedName>
        <fullName evidence="12 13">DNA primase</fullName>
        <ecNumber evidence="12">2.7.7.101</ecNumber>
    </recommendedName>
</protein>
<comment type="caution">
    <text evidence="17">The sequence shown here is derived from an EMBL/GenBank/DDBJ whole genome shotgun (WGS) entry which is preliminary data.</text>
</comment>
<keyword evidence="4 12" id="KW-0548">Nucleotidyltransferase</keyword>
<dbReference type="InterPro" id="IPR019475">
    <property type="entry name" value="DNA_primase_DnaB-bd"/>
</dbReference>
<dbReference type="Gene3D" id="3.40.1360.10">
    <property type="match status" value="1"/>
</dbReference>
<reference evidence="17 18" key="1">
    <citation type="journal article" date="2016" name="Appl. Environ. Microbiol.">
        <title>Function and Phylogeny of Bacterial Butyryl Coenzyme A:Acetate Transferases and Their Diversity in the Proximal Colon of Swine.</title>
        <authorList>
            <person name="Trachsel J."/>
            <person name="Bayles D.O."/>
            <person name="Looft T."/>
            <person name="Levine U.Y."/>
            <person name="Allen H.K."/>
        </authorList>
    </citation>
    <scope>NUCLEOTIDE SEQUENCE [LARGE SCALE GENOMIC DNA]</scope>
    <source>
        <strain evidence="17 18">68-3-10</strain>
    </source>
</reference>
<dbReference type="OrthoDB" id="9803773at2"/>
<dbReference type="PANTHER" id="PTHR30313">
    <property type="entry name" value="DNA PRIMASE"/>
    <property type="match status" value="1"/>
</dbReference>
<keyword evidence="8 12" id="KW-0862">Zinc</keyword>
<gene>
    <name evidence="12" type="primary">dnaG</name>
    <name evidence="17" type="ORF">BHK98_01200</name>
</gene>
<dbReference type="InterPro" id="IPR037068">
    <property type="entry name" value="DNA_primase_core_N_sf"/>
</dbReference>
<dbReference type="GO" id="GO:1990077">
    <property type="term" value="C:primosome complex"/>
    <property type="evidence" value="ECO:0007669"/>
    <property type="project" value="UniProtKB-KW"/>
</dbReference>
<name>A0A1Q9JF08_9FIRM</name>
<evidence type="ECO:0000256" key="1">
    <source>
        <dbReference type="ARBA" id="ARBA00022478"/>
    </source>
</evidence>